<protein>
    <submittedName>
        <fullName evidence="3">Thioredoxin</fullName>
    </submittedName>
</protein>
<evidence type="ECO:0000313" key="4">
    <source>
        <dbReference type="Proteomes" id="UP000490060"/>
    </source>
</evidence>
<keyword evidence="1" id="KW-1015">Disulfide bond</keyword>
<dbReference type="InterPro" id="IPR036249">
    <property type="entry name" value="Thioredoxin-like_sf"/>
</dbReference>
<evidence type="ECO:0000259" key="2">
    <source>
        <dbReference type="PROSITE" id="PS51352"/>
    </source>
</evidence>
<dbReference type="Proteomes" id="UP000490060">
    <property type="component" value="Unassembled WGS sequence"/>
</dbReference>
<organism evidence="3 4">
    <name type="scientific">Tenacibaculum finnmarkense genomovar ulcerans</name>
    <dbReference type="NCBI Taxonomy" id="2781388"/>
    <lineage>
        <taxon>Bacteria</taxon>
        <taxon>Pseudomonadati</taxon>
        <taxon>Bacteroidota</taxon>
        <taxon>Flavobacteriia</taxon>
        <taxon>Flavobacteriales</taxon>
        <taxon>Flavobacteriaceae</taxon>
        <taxon>Tenacibaculum</taxon>
        <taxon>Tenacibaculum finnmarkense</taxon>
    </lineage>
</organism>
<dbReference type="EMBL" id="OENE01000015">
    <property type="protein sequence ID" value="SOU88658.1"/>
    <property type="molecule type" value="Genomic_DNA"/>
</dbReference>
<dbReference type="SUPFAM" id="SSF52833">
    <property type="entry name" value="Thioredoxin-like"/>
    <property type="match status" value="1"/>
</dbReference>
<sequence length="108" mass="12255">MVQELSQDNLENLVANNKKVAVQFSATWCGNCRIMKPKFKKLASENEEITFVVVDAEKFPESRKLADVSNLPTFATFVDGKFVNQVQTNKFDSLKELISQVKEVKEVI</sequence>
<dbReference type="Gene3D" id="3.40.30.10">
    <property type="entry name" value="Glutaredoxin"/>
    <property type="match status" value="1"/>
</dbReference>
<dbReference type="Pfam" id="PF00085">
    <property type="entry name" value="Thioredoxin"/>
    <property type="match status" value="1"/>
</dbReference>
<dbReference type="RefSeq" id="WP_058885624.1">
    <property type="nucleotide sequence ID" value="NZ_JAFMUG010000001.1"/>
</dbReference>
<reference evidence="3 4" key="1">
    <citation type="submission" date="2017-11" db="EMBL/GenBank/DDBJ databases">
        <authorList>
            <person name="Duchaud E."/>
        </authorList>
    </citation>
    <scope>NUCLEOTIDE SEQUENCE [LARGE SCALE GENOMIC DNA]</scope>
    <source>
        <strain evidence="3 4">TNO010</strain>
    </source>
</reference>
<dbReference type="AlphaFoldDB" id="A0A2I2M7Z1"/>
<dbReference type="InterPro" id="IPR013766">
    <property type="entry name" value="Thioredoxin_domain"/>
</dbReference>
<name>A0A2I2M7Z1_9FLAO</name>
<evidence type="ECO:0000313" key="3">
    <source>
        <dbReference type="EMBL" id="SOU88658.1"/>
    </source>
</evidence>
<dbReference type="GeneID" id="79925169"/>
<accession>A0A2I2M7Z1</accession>
<evidence type="ECO:0000256" key="1">
    <source>
        <dbReference type="ARBA" id="ARBA00023157"/>
    </source>
</evidence>
<dbReference type="PROSITE" id="PS51352">
    <property type="entry name" value="THIOREDOXIN_2"/>
    <property type="match status" value="1"/>
</dbReference>
<gene>
    <name evidence="3" type="ORF">TNO010_220097</name>
</gene>
<dbReference type="PANTHER" id="PTHR46115">
    <property type="entry name" value="THIOREDOXIN-LIKE PROTEIN 1"/>
    <property type="match status" value="1"/>
</dbReference>
<dbReference type="CDD" id="cd02947">
    <property type="entry name" value="TRX_family"/>
    <property type="match status" value="1"/>
</dbReference>
<proteinExistence type="predicted"/>
<feature type="domain" description="Thioredoxin" evidence="2">
    <location>
        <begin position="1"/>
        <end position="106"/>
    </location>
</feature>